<dbReference type="NCBIfam" id="TIGR04131">
    <property type="entry name" value="Bac_Flav_CTERM"/>
    <property type="match status" value="1"/>
</dbReference>
<sequence length="886" mass="99624">MYSKSNSTLLTILLVLLISQNIFASANQTESDKPTSEDLTIIVRENEDFTAKVIDLFPLNSAHTPLISVKIHQLSTKGTLTANFYDYTLNTRVYSAISSNDVLQRDESIRYNSGAYDGTSSVVNYDNFTFSVIDGREVETESVYTVQINLLRANGIYVQDFSKNGTKNNPIPFTATDFTSKYTNFNTSETIQKVVVKTLPPNGVLQFQGVNVRIGDEITFSTITDFTFVPDRFWHGTTTFDYNVIDQSGDVAINDATITINIEEQRHIPVAVDDNATTTSNTPLIIAAKINDYDDDNDPIEILSIDNVVNGTATIENQEVRFVPTSGFIGNATITYTLTDNTDGTDQAVINIVVTNDLPIVTDINYNGVIGDTIWLAKTDFINNFADAHPLEKIQIKSLPSIGILKNRNTAVNVNDEVIVADIDELYLVATRDLNVFFTSFEWNGWDGMSYAIDNANVIITITNDLPIVEDIFYSGRVGDTIWLDKNDFIHEFTDSDVLQKIQVRSLPLIGELFKSENKIAVNDEIDVNDINDIYFIAYSNINKVGTSFLWNGWDGLNYAIDNANVNITLGLPFPPIVSDFEKYGSLNSDILFELQDYEDNFKDFSGFRLDSIQLTSLPNYGTFYLDGVAIVINQTIGRNHIRDLVYTPNNDYFGFDNVDYTAFNGFNWAVNSAVIKIVIDGVSADPPVIDDIYKEGPQNTDIPITLSDFLEVYSDDVIQEIYISTLPENGNLYHNDILVEENDFFTEISFSEFIYEPNLNYAGKDSISWNASNGQVYASQDALVHIKIKPELVIYSSFSPNGDNYNDYWHIKDIEFYPNNTVTIYNRWGNVVYNDEKYDNTTVRWEGINHDNGVVGKYLTAGTYFYKIDLRDGTSIRSGFVVIAK</sequence>
<dbReference type="EMBL" id="CP076129">
    <property type="protein sequence ID" value="QWG10118.1"/>
    <property type="molecule type" value="Genomic_DNA"/>
</dbReference>
<protein>
    <submittedName>
        <fullName evidence="2">Gliding motility-associated C-terminal domain-containing protein</fullName>
    </submittedName>
</protein>
<evidence type="ECO:0000313" key="2">
    <source>
        <dbReference type="EMBL" id="QWG10118.1"/>
    </source>
</evidence>
<gene>
    <name evidence="2" type="ORF">KM029_20770</name>
</gene>
<keyword evidence="3" id="KW-1185">Reference proteome</keyword>
<reference evidence="2 3" key="1">
    <citation type="submission" date="2021-05" db="EMBL/GenBank/DDBJ databases">
        <title>Comparative genomic studies on the polysaccharide-degrading batcterial strains of the Flammeovirga genus.</title>
        <authorList>
            <person name="Zewei F."/>
            <person name="Zheng Z."/>
            <person name="Yu L."/>
            <person name="Ruyue G."/>
            <person name="Yanhong M."/>
            <person name="Yuanyuan C."/>
            <person name="Jingyan G."/>
            <person name="Wenjun H."/>
        </authorList>
    </citation>
    <scope>NUCLEOTIDE SEQUENCE [LARGE SCALE GENOMIC DNA]</scope>
    <source>
        <strain evidence="2 3">YS10</strain>
    </source>
</reference>
<dbReference type="Gene3D" id="2.60.40.2810">
    <property type="match status" value="1"/>
</dbReference>
<evidence type="ECO:0000256" key="1">
    <source>
        <dbReference type="SAM" id="SignalP"/>
    </source>
</evidence>
<accession>A0ABX8H382</accession>
<feature type="chain" id="PRO_5046956320" evidence="1">
    <location>
        <begin position="25"/>
        <end position="886"/>
    </location>
</feature>
<dbReference type="InterPro" id="IPR026341">
    <property type="entry name" value="T9SS_type_B"/>
</dbReference>
<name>A0ABX8H382_9BACT</name>
<dbReference type="Pfam" id="PF13585">
    <property type="entry name" value="CHU_C"/>
    <property type="match status" value="1"/>
</dbReference>
<feature type="signal peptide" evidence="1">
    <location>
        <begin position="1"/>
        <end position="24"/>
    </location>
</feature>
<dbReference type="Pfam" id="PF17963">
    <property type="entry name" value="Big_9"/>
    <property type="match status" value="1"/>
</dbReference>
<organism evidence="2 3">
    <name type="scientific">Flammeovirga kamogawensis</name>
    <dbReference type="NCBI Taxonomy" id="373891"/>
    <lineage>
        <taxon>Bacteria</taxon>
        <taxon>Pseudomonadati</taxon>
        <taxon>Bacteroidota</taxon>
        <taxon>Cytophagia</taxon>
        <taxon>Cytophagales</taxon>
        <taxon>Flammeovirgaceae</taxon>
        <taxon>Flammeovirga</taxon>
    </lineage>
</organism>
<dbReference type="Proteomes" id="UP000682802">
    <property type="component" value="Chromosome 2"/>
</dbReference>
<keyword evidence="1" id="KW-0732">Signal</keyword>
<evidence type="ECO:0000313" key="3">
    <source>
        <dbReference type="Proteomes" id="UP000682802"/>
    </source>
</evidence>
<proteinExistence type="predicted"/>
<dbReference type="RefSeq" id="WP_144076772.1">
    <property type="nucleotide sequence ID" value="NZ_CP076129.1"/>
</dbReference>